<keyword evidence="1" id="KW-1133">Transmembrane helix</keyword>
<sequence>MIESLAYVVITYNLEEFIMRRALKFTYDGMKVFLLFTSCTILFYFAILWINEEYESYHRYEKPKEETVEKVSGNEEPAKDAFVNRMIFFYENGE</sequence>
<keyword evidence="1" id="KW-0472">Membrane</keyword>
<feature type="transmembrane region" description="Helical" evidence="1">
    <location>
        <begin position="32"/>
        <end position="50"/>
    </location>
</feature>
<dbReference type="STRING" id="315749.Bcer98_2789"/>
<dbReference type="InterPro" id="IPR025321">
    <property type="entry name" value="DUF4227"/>
</dbReference>
<gene>
    <name evidence="2" type="ordered locus">Bcer98_2789</name>
</gene>
<evidence type="ECO:0008006" key="4">
    <source>
        <dbReference type="Google" id="ProtNLM"/>
    </source>
</evidence>
<name>A7GSB4_BACCN</name>
<dbReference type="AlphaFoldDB" id="A7GSB4"/>
<dbReference type="eggNOG" id="ENOG50333IZ">
    <property type="taxonomic scope" value="Bacteria"/>
</dbReference>
<keyword evidence="1" id="KW-0812">Transmembrane</keyword>
<dbReference type="Pfam" id="PF14004">
    <property type="entry name" value="DUF4227"/>
    <property type="match status" value="1"/>
</dbReference>
<proteinExistence type="predicted"/>
<protein>
    <recommendedName>
        <fullName evidence="4">DUF4227 domain-containing protein</fullName>
    </recommendedName>
</protein>
<dbReference type="Proteomes" id="UP000002300">
    <property type="component" value="Chromosome"/>
</dbReference>
<keyword evidence="3" id="KW-1185">Reference proteome</keyword>
<evidence type="ECO:0000313" key="3">
    <source>
        <dbReference type="Proteomes" id="UP000002300"/>
    </source>
</evidence>
<reference evidence="2 3" key="1">
    <citation type="journal article" date="2008" name="Chem. Biol. Interact.">
        <title>Extending the Bacillus cereus group genomics to putative food-borne pathogens of different toxicity.</title>
        <authorList>
            <person name="Lapidus A."/>
            <person name="Goltsman E."/>
            <person name="Auger S."/>
            <person name="Galleron N."/>
            <person name="Segurens B."/>
            <person name="Dossat C."/>
            <person name="Land M.L."/>
            <person name="Broussolle V."/>
            <person name="Brillard J."/>
            <person name="Guinebretiere M.H."/>
            <person name="Sanchis V."/>
            <person name="Nguen-The C."/>
            <person name="Lereclus D."/>
            <person name="Richardson P."/>
            <person name="Wincker P."/>
            <person name="Weissenbach J."/>
            <person name="Ehrlich S.D."/>
            <person name="Sorokin A."/>
        </authorList>
    </citation>
    <scope>NUCLEOTIDE SEQUENCE [LARGE SCALE GENOMIC DNA]</scope>
    <source>
        <strain evidence="3">DSM 22905 / CIP 110041 / 391-98 / NVH 391-98</strain>
    </source>
</reference>
<evidence type="ECO:0000313" key="2">
    <source>
        <dbReference type="EMBL" id="ABS23022.1"/>
    </source>
</evidence>
<accession>A7GSB4</accession>
<evidence type="ECO:0000256" key="1">
    <source>
        <dbReference type="SAM" id="Phobius"/>
    </source>
</evidence>
<dbReference type="HOGENOM" id="CLU_185001_0_0_9"/>
<dbReference type="EMBL" id="CP000764">
    <property type="protein sequence ID" value="ABS23022.1"/>
    <property type="molecule type" value="Genomic_DNA"/>
</dbReference>
<dbReference type="KEGG" id="bcy:Bcer98_2789"/>
<organism evidence="2 3">
    <name type="scientific">Bacillus cytotoxicus (strain DSM 22905 / CIP 110041 / 391-98 / NVH 391-98)</name>
    <dbReference type="NCBI Taxonomy" id="315749"/>
    <lineage>
        <taxon>Bacteria</taxon>
        <taxon>Bacillati</taxon>
        <taxon>Bacillota</taxon>
        <taxon>Bacilli</taxon>
        <taxon>Bacillales</taxon>
        <taxon>Bacillaceae</taxon>
        <taxon>Bacillus</taxon>
        <taxon>Bacillus cereus group</taxon>
    </lineage>
</organism>